<dbReference type="AlphaFoldDB" id="A0A365TT39"/>
<dbReference type="OrthoDB" id="5795508at2"/>
<evidence type="ECO:0000313" key="2">
    <source>
        <dbReference type="Proteomes" id="UP000252204"/>
    </source>
</evidence>
<comment type="caution">
    <text evidence="1">The sequence shown here is derived from an EMBL/GenBank/DDBJ whole genome shotgun (WGS) entry which is preliminary data.</text>
</comment>
<organism evidence="1 2">
    <name type="scientific">Vreelandella sulfidaeris</name>
    <dbReference type="NCBI Taxonomy" id="115553"/>
    <lineage>
        <taxon>Bacteria</taxon>
        <taxon>Pseudomonadati</taxon>
        <taxon>Pseudomonadota</taxon>
        <taxon>Gammaproteobacteria</taxon>
        <taxon>Oceanospirillales</taxon>
        <taxon>Halomonadaceae</taxon>
        <taxon>Vreelandella</taxon>
    </lineage>
</organism>
<gene>
    <name evidence="1" type="ORF">DQ400_00150</name>
</gene>
<proteinExistence type="predicted"/>
<dbReference type="Proteomes" id="UP000252204">
    <property type="component" value="Unassembled WGS sequence"/>
</dbReference>
<reference evidence="2" key="1">
    <citation type="submission" date="2018-06" db="EMBL/GenBank/DDBJ databases">
        <title>Whole genome sequencing of four bacterial strains from South Shetland trench revealing bio-synthetic gene clusters.</title>
        <authorList>
            <person name="Abdel-Mageed W.M."/>
            <person name="Lehri B."/>
            <person name="Jarmusch S."/>
            <person name="Miranda K."/>
            <person name="Goodfellow M."/>
            <person name="Jaspars M."/>
            <person name="Karlyshev A.V."/>
        </authorList>
    </citation>
    <scope>NUCLEOTIDE SEQUENCE [LARGE SCALE GENOMIC DNA]</scope>
    <source>
        <strain evidence="2">SST4</strain>
    </source>
</reference>
<keyword evidence="2" id="KW-1185">Reference proteome</keyword>
<name>A0A365TT39_9GAMM</name>
<dbReference type="RefSeq" id="WP_113267812.1">
    <property type="nucleotide sequence ID" value="NZ_QNTU01000001.1"/>
</dbReference>
<evidence type="ECO:0000313" key="1">
    <source>
        <dbReference type="EMBL" id="RBI69156.1"/>
    </source>
</evidence>
<dbReference type="EMBL" id="QNTU01000001">
    <property type="protein sequence ID" value="RBI69156.1"/>
    <property type="molecule type" value="Genomic_DNA"/>
</dbReference>
<protein>
    <submittedName>
        <fullName evidence="1">DUF1641 domain-containing protein</fullName>
    </submittedName>
</protein>
<sequence>MAERISHTVTPPNIGPDAHEELERLLQTLHEHGVLRFANDLVGANTEVAQVLVNGLGKPGTLNAIQNISILGMMLSRIEPSDFYRVTFALRDAMETISQHQPGKDGDKEGHDAPGVTGAYKMLHDDQLWHAILPIVDGLKAFAERLDTPVDKPVSDYTGKPTSGP</sequence>
<accession>A0A365TT39</accession>